<sequence length="296" mass="32954">MKNYYLVTGIVMTTVLVVFMLFGPLLPFVDSSLEGERVKILGQGNIVTAPYAPSKEYLLGSDREGRDILSLIVMGTKDTLLLIFSITLLRYIVAVPLALAGSKNKGPVSWLLNSWNQLFSSLPVIFSAIILVNLPFLVFSENRFFWCVVILAFIEVGRVGYILQQQAHTLSKSPFVEAGITIGVSPLGIYSRYYVPNLLPDIIVNFFIDLGRVTLLIGQLGIFSIFITQEFVQLNYGSGEIINTNINWTTLLGDPRTDVLKAAWIPLFPALAITFTILTFNILGEGLRQHFNRKTV</sequence>
<dbReference type="Proteomes" id="UP001516662">
    <property type="component" value="Unassembled WGS sequence"/>
</dbReference>
<evidence type="ECO:0000256" key="4">
    <source>
        <dbReference type="ARBA" id="ARBA00022989"/>
    </source>
</evidence>
<evidence type="ECO:0000256" key="5">
    <source>
        <dbReference type="ARBA" id="ARBA00023136"/>
    </source>
</evidence>
<keyword evidence="5 6" id="KW-0472">Membrane</keyword>
<evidence type="ECO:0000256" key="2">
    <source>
        <dbReference type="ARBA" id="ARBA00022448"/>
    </source>
</evidence>
<feature type="domain" description="ABC transmembrane type-1" evidence="7">
    <location>
        <begin position="76"/>
        <end position="284"/>
    </location>
</feature>
<keyword evidence="2 6" id="KW-0813">Transport</keyword>
<evidence type="ECO:0000256" key="3">
    <source>
        <dbReference type="ARBA" id="ARBA00022692"/>
    </source>
</evidence>
<feature type="transmembrane region" description="Helical" evidence="6">
    <location>
        <begin position="80"/>
        <end position="99"/>
    </location>
</feature>
<proteinExistence type="inferred from homology"/>
<accession>A0ABR9QMF6</accession>
<keyword evidence="4 6" id="KW-1133">Transmembrane helix</keyword>
<evidence type="ECO:0000313" key="8">
    <source>
        <dbReference type="EMBL" id="MBE4909359.1"/>
    </source>
</evidence>
<dbReference type="CDD" id="cd06261">
    <property type="entry name" value="TM_PBP2"/>
    <property type="match status" value="1"/>
</dbReference>
<dbReference type="PANTHER" id="PTHR43839:SF3">
    <property type="entry name" value="OLIGOPEPTIDE ABC TRANSPORTER, PERMEASE PROTEIN"/>
    <property type="match status" value="1"/>
</dbReference>
<evidence type="ECO:0000256" key="1">
    <source>
        <dbReference type="ARBA" id="ARBA00004141"/>
    </source>
</evidence>
<dbReference type="RefSeq" id="WP_193537917.1">
    <property type="nucleotide sequence ID" value="NZ_JADCLJ010000022.1"/>
</dbReference>
<dbReference type="Pfam" id="PF00528">
    <property type="entry name" value="BPD_transp_1"/>
    <property type="match status" value="1"/>
</dbReference>
<keyword evidence="3 6" id="KW-0812">Transmembrane</keyword>
<comment type="similarity">
    <text evidence="6">Belongs to the binding-protein-dependent transport system permease family.</text>
</comment>
<organism evidence="8 9">
    <name type="scientific">Litchfieldia luteola</name>
    <dbReference type="NCBI Taxonomy" id="682179"/>
    <lineage>
        <taxon>Bacteria</taxon>
        <taxon>Bacillati</taxon>
        <taxon>Bacillota</taxon>
        <taxon>Bacilli</taxon>
        <taxon>Bacillales</taxon>
        <taxon>Bacillaceae</taxon>
        <taxon>Litchfieldia</taxon>
    </lineage>
</organism>
<feature type="transmembrane region" description="Helical" evidence="6">
    <location>
        <begin position="119"/>
        <end position="137"/>
    </location>
</feature>
<dbReference type="PANTHER" id="PTHR43839">
    <property type="entry name" value="OPPC IN A BINDING PROTEIN-DEPENDENT TRANSPORT SYSTEM"/>
    <property type="match status" value="1"/>
</dbReference>
<dbReference type="PROSITE" id="PS50928">
    <property type="entry name" value="ABC_TM1"/>
    <property type="match status" value="1"/>
</dbReference>
<dbReference type="Gene3D" id="1.10.3720.10">
    <property type="entry name" value="MetI-like"/>
    <property type="match status" value="1"/>
</dbReference>
<reference evidence="8 9" key="1">
    <citation type="submission" date="2020-10" db="EMBL/GenBank/DDBJ databases">
        <title>Bacillus sp. HD4P25, an endophyte from a halophyte.</title>
        <authorList>
            <person name="Sun J.-Q."/>
        </authorList>
    </citation>
    <scope>NUCLEOTIDE SEQUENCE [LARGE SCALE GENOMIC DNA]</scope>
    <source>
        <strain evidence="8 9">YIM 93174</strain>
    </source>
</reference>
<gene>
    <name evidence="8" type="ORF">IMZ08_15010</name>
</gene>
<evidence type="ECO:0000313" key="9">
    <source>
        <dbReference type="Proteomes" id="UP001516662"/>
    </source>
</evidence>
<dbReference type="InterPro" id="IPR035906">
    <property type="entry name" value="MetI-like_sf"/>
</dbReference>
<feature type="transmembrane region" description="Helical" evidence="6">
    <location>
        <begin position="175"/>
        <end position="195"/>
    </location>
</feature>
<feature type="transmembrane region" description="Helical" evidence="6">
    <location>
        <begin position="202"/>
        <end position="227"/>
    </location>
</feature>
<feature type="transmembrane region" description="Helical" evidence="6">
    <location>
        <begin position="6"/>
        <end position="29"/>
    </location>
</feature>
<evidence type="ECO:0000256" key="6">
    <source>
        <dbReference type="RuleBase" id="RU363032"/>
    </source>
</evidence>
<feature type="transmembrane region" description="Helical" evidence="6">
    <location>
        <begin position="144"/>
        <end position="163"/>
    </location>
</feature>
<evidence type="ECO:0000259" key="7">
    <source>
        <dbReference type="PROSITE" id="PS50928"/>
    </source>
</evidence>
<comment type="caution">
    <text evidence="8">The sequence shown here is derived from an EMBL/GenBank/DDBJ whole genome shotgun (WGS) entry which is preliminary data.</text>
</comment>
<feature type="transmembrane region" description="Helical" evidence="6">
    <location>
        <begin position="263"/>
        <end position="284"/>
    </location>
</feature>
<protein>
    <submittedName>
        <fullName evidence="8">ABC transporter permease subunit</fullName>
    </submittedName>
</protein>
<dbReference type="EMBL" id="JADCLJ010000022">
    <property type="protein sequence ID" value="MBE4909359.1"/>
    <property type="molecule type" value="Genomic_DNA"/>
</dbReference>
<name>A0ABR9QMF6_9BACI</name>
<dbReference type="InterPro" id="IPR000515">
    <property type="entry name" value="MetI-like"/>
</dbReference>
<dbReference type="SUPFAM" id="SSF161098">
    <property type="entry name" value="MetI-like"/>
    <property type="match status" value="1"/>
</dbReference>
<comment type="subcellular location">
    <subcellularLocation>
        <location evidence="6">Cell membrane</location>
        <topology evidence="6">Multi-pass membrane protein</topology>
    </subcellularLocation>
    <subcellularLocation>
        <location evidence="1">Membrane</location>
        <topology evidence="1">Multi-pass membrane protein</topology>
    </subcellularLocation>
</comment>
<keyword evidence="9" id="KW-1185">Reference proteome</keyword>